<sequence>MTRPIRPPVTTVTGPAAEHPSDGARRGGATERGSHLLHTYAVLVMILGTGAFFPMIPGDTQSLVFAMWACAYLVAVVGLLDDRFRKRRKIALPVTLALMGGLAVASVLWSVAPDLTLRRGIGLVGTILVGVYLARRLSPPELFDALRRAVLLVTLASLLLYASGSALALDEVHGTLRGVLPTKNTLGRIVALGVLAASAVAIMDERRRRGAAFSAMVMMAALALTASTGGMVLAAAVLGVAAAILLAAHPRGKAAVAGLATVVLAALVAFLPGTNAQQVTAAVGEDVTLTGRTEIWAFALEAFALRPTLGYGYGAFWHEDFGPPEAHRIRGYLQWDVPSGHNGLLDVALDLGVVGAVVAVVALTGLLIRGAVDLRSGRANLGALRLSVAGVTIVSNLAETGLFQLNTIYTVLLVAAVAARPPELTPQLHRRRPPSRSRRGSS</sequence>
<dbReference type="AlphaFoldDB" id="A0A021VP35"/>
<feature type="transmembrane region" description="Helical" evidence="6">
    <location>
        <begin position="254"/>
        <end position="274"/>
    </location>
</feature>
<dbReference type="RefSeq" id="WP_034226834.1">
    <property type="nucleotide sequence ID" value="NZ_AXCW01000144.1"/>
</dbReference>
<feature type="transmembrane region" description="Helical" evidence="6">
    <location>
        <begin position="35"/>
        <end position="56"/>
    </location>
</feature>
<proteinExistence type="predicted"/>
<feature type="transmembrane region" description="Helical" evidence="6">
    <location>
        <begin position="92"/>
        <end position="111"/>
    </location>
</feature>
<feature type="region of interest" description="Disordered" evidence="5">
    <location>
        <begin position="1"/>
        <end position="30"/>
    </location>
</feature>
<evidence type="ECO:0000259" key="7">
    <source>
        <dbReference type="Pfam" id="PF04932"/>
    </source>
</evidence>
<evidence type="ECO:0000313" key="8">
    <source>
        <dbReference type="EMBL" id="EYR62949.1"/>
    </source>
</evidence>
<evidence type="ECO:0000313" key="9">
    <source>
        <dbReference type="Proteomes" id="UP000019753"/>
    </source>
</evidence>
<evidence type="ECO:0000256" key="3">
    <source>
        <dbReference type="ARBA" id="ARBA00022989"/>
    </source>
</evidence>
<dbReference type="InterPro" id="IPR051533">
    <property type="entry name" value="WaaL-like"/>
</dbReference>
<feature type="domain" description="O-antigen ligase-related" evidence="7">
    <location>
        <begin position="214"/>
        <end position="359"/>
    </location>
</feature>
<dbReference type="InterPro" id="IPR007016">
    <property type="entry name" value="O-antigen_ligase-rel_domated"/>
</dbReference>
<feature type="transmembrane region" description="Helical" evidence="6">
    <location>
        <begin position="186"/>
        <end position="203"/>
    </location>
</feature>
<evidence type="ECO:0000256" key="4">
    <source>
        <dbReference type="ARBA" id="ARBA00023136"/>
    </source>
</evidence>
<feature type="transmembrane region" description="Helical" evidence="6">
    <location>
        <begin position="62"/>
        <end position="80"/>
    </location>
</feature>
<dbReference type="GO" id="GO:0016020">
    <property type="term" value="C:membrane"/>
    <property type="evidence" value="ECO:0007669"/>
    <property type="project" value="UniProtKB-SubCell"/>
</dbReference>
<reference evidence="8 9" key="1">
    <citation type="submission" date="2014-01" db="EMBL/GenBank/DDBJ databases">
        <title>Actinotalea ferrariae CF5-4.</title>
        <authorList>
            <person name="Chen F."/>
            <person name="Li Y."/>
            <person name="Wang G."/>
        </authorList>
    </citation>
    <scope>NUCLEOTIDE SEQUENCE [LARGE SCALE GENOMIC DNA]</scope>
    <source>
        <strain evidence="8 9">CF5-4</strain>
    </source>
</reference>
<gene>
    <name evidence="8" type="ORF">N866_04080</name>
</gene>
<feature type="compositionally biased region" description="Basic and acidic residues" evidence="5">
    <location>
        <begin position="19"/>
        <end position="30"/>
    </location>
</feature>
<dbReference type="OrthoDB" id="1118146at2"/>
<name>A0A021VP35_9CELL</name>
<accession>A0A021VP35</accession>
<dbReference type="PANTHER" id="PTHR37422">
    <property type="entry name" value="TEICHURONIC ACID BIOSYNTHESIS PROTEIN TUAE"/>
    <property type="match status" value="1"/>
</dbReference>
<keyword evidence="2 6" id="KW-0812">Transmembrane</keyword>
<dbReference type="Proteomes" id="UP000019753">
    <property type="component" value="Unassembled WGS sequence"/>
</dbReference>
<feature type="transmembrane region" description="Helical" evidence="6">
    <location>
        <begin position="347"/>
        <end position="368"/>
    </location>
</feature>
<evidence type="ECO:0000256" key="5">
    <source>
        <dbReference type="SAM" id="MobiDB-lite"/>
    </source>
</evidence>
<evidence type="ECO:0000256" key="1">
    <source>
        <dbReference type="ARBA" id="ARBA00004141"/>
    </source>
</evidence>
<feature type="compositionally biased region" description="Low complexity" evidence="5">
    <location>
        <begin position="1"/>
        <end position="15"/>
    </location>
</feature>
<feature type="transmembrane region" description="Helical" evidence="6">
    <location>
        <begin position="295"/>
        <end position="316"/>
    </location>
</feature>
<evidence type="ECO:0000256" key="6">
    <source>
        <dbReference type="SAM" id="Phobius"/>
    </source>
</evidence>
<feature type="transmembrane region" description="Helical" evidence="6">
    <location>
        <begin position="215"/>
        <end position="248"/>
    </location>
</feature>
<comment type="caution">
    <text evidence="8">The sequence shown here is derived from an EMBL/GenBank/DDBJ whole genome shotgun (WGS) entry which is preliminary data.</text>
</comment>
<feature type="transmembrane region" description="Helical" evidence="6">
    <location>
        <begin position="117"/>
        <end position="134"/>
    </location>
</feature>
<dbReference type="PANTHER" id="PTHR37422:SF17">
    <property type="entry name" value="O-ANTIGEN LIGASE"/>
    <property type="match status" value="1"/>
</dbReference>
<dbReference type="Pfam" id="PF04932">
    <property type="entry name" value="Wzy_C"/>
    <property type="match status" value="1"/>
</dbReference>
<dbReference type="EMBL" id="AXCW01000144">
    <property type="protein sequence ID" value="EYR62949.1"/>
    <property type="molecule type" value="Genomic_DNA"/>
</dbReference>
<organism evidence="8 9">
    <name type="scientific">Actinotalea ferrariae CF5-4</name>
    <dbReference type="NCBI Taxonomy" id="948458"/>
    <lineage>
        <taxon>Bacteria</taxon>
        <taxon>Bacillati</taxon>
        <taxon>Actinomycetota</taxon>
        <taxon>Actinomycetes</taxon>
        <taxon>Micrococcales</taxon>
        <taxon>Cellulomonadaceae</taxon>
        <taxon>Actinotalea</taxon>
    </lineage>
</organism>
<keyword evidence="3 6" id="KW-1133">Transmembrane helix</keyword>
<keyword evidence="4 6" id="KW-0472">Membrane</keyword>
<keyword evidence="9" id="KW-1185">Reference proteome</keyword>
<feature type="transmembrane region" description="Helical" evidence="6">
    <location>
        <begin position="146"/>
        <end position="166"/>
    </location>
</feature>
<comment type="subcellular location">
    <subcellularLocation>
        <location evidence="1">Membrane</location>
        <topology evidence="1">Multi-pass membrane protein</topology>
    </subcellularLocation>
</comment>
<evidence type="ECO:0000256" key="2">
    <source>
        <dbReference type="ARBA" id="ARBA00022692"/>
    </source>
</evidence>
<protein>
    <recommendedName>
        <fullName evidence="7">O-antigen ligase-related domain-containing protein</fullName>
    </recommendedName>
</protein>